<feature type="compositionally biased region" description="Polar residues" evidence="1">
    <location>
        <begin position="116"/>
        <end position="126"/>
    </location>
</feature>
<reference evidence="2 3" key="1">
    <citation type="journal article" date="2024" name="J Genomics">
        <title>Draft genome sequencing and assembly of Favolaschia claudopus CIRM-BRFM 2984 isolated from oak limbs.</title>
        <authorList>
            <person name="Navarro D."/>
            <person name="Drula E."/>
            <person name="Chaduli D."/>
            <person name="Cazenave R."/>
            <person name="Ahrendt S."/>
            <person name="Wang J."/>
            <person name="Lipzen A."/>
            <person name="Daum C."/>
            <person name="Barry K."/>
            <person name="Grigoriev I.V."/>
            <person name="Favel A."/>
            <person name="Rosso M.N."/>
            <person name="Martin F."/>
        </authorList>
    </citation>
    <scope>NUCLEOTIDE SEQUENCE [LARGE SCALE GENOMIC DNA]</scope>
    <source>
        <strain evidence="2 3">CIRM-BRFM 2984</strain>
    </source>
</reference>
<dbReference type="EMBL" id="JAWWNJ010000159">
    <property type="protein sequence ID" value="KAK6980484.1"/>
    <property type="molecule type" value="Genomic_DNA"/>
</dbReference>
<evidence type="ECO:0000313" key="2">
    <source>
        <dbReference type="EMBL" id="KAK6980484.1"/>
    </source>
</evidence>
<protein>
    <submittedName>
        <fullName evidence="2">Uncharacterized protein</fullName>
    </submittedName>
</protein>
<dbReference type="AlphaFoldDB" id="A0AAV9ZF03"/>
<organism evidence="2 3">
    <name type="scientific">Favolaschia claudopus</name>
    <dbReference type="NCBI Taxonomy" id="2862362"/>
    <lineage>
        <taxon>Eukaryota</taxon>
        <taxon>Fungi</taxon>
        <taxon>Dikarya</taxon>
        <taxon>Basidiomycota</taxon>
        <taxon>Agaricomycotina</taxon>
        <taxon>Agaricomycetes</taxon>
        <taxon>Agaricomycetidae</taxon>
        <taxon>Agaricales</taxon>
        <taxon>Marasmiineae</taxon>
        <taxon>Mycenaceae</taxon>
        <taxon>Favolaschia</taxon>
    </lineage>
</organism>
<comment type="caution">
    <text evidence="2">The sequence shown here is derived from an EMBL/GenBank/DDBJ whole genome shotgun (WGS) entry which is preliminary data.</text>
</comment>
<sequence>MTSTLILIVKTALAPAPHGRLSTRQHAQRLSVNPQAIQTFHNHPRYNAARFLAIVYGCWNNPYYMCLIFGAGLSDPPYYIEEINHSRSIGTDAGFLSTVLTVYPLRMAEWWSDGTQETPLQRSHPGTLNPLPISKTSRVPNPSQCSSSRVMRAAAQAQDSLSVRVFLPVTRAWNDLGLFALGCQMGGILPSRAEFAVARGIAGCPCVRAHADRMAQ</sequence>
<evidence type="ECO:0000313" key="3">
    <source>
        <dbReference type="Proteomes" id="UP001362999"/>
    </source>
</evidence>
<keyword evidence="3" id="KW-1185">Reference proteome</keyword>
<name>A0AAV9ZF03_9AGAR</name>
<dbReference type="Proteomes" id="UP001362999">
    <property type="component" value="Unassembled WGS sequence"/>
</dbReference>
<gene>
    <name evidence="2" type="ORF">R3P38DRAFT_3466411</name>
</gene>
<proteinExistence type="predicted"/>
<accession>A0AAV9ZF03</accession>
<evidence type="ECO:0000256" key="1">
    <source>
        <dbReference type="SAM" id="MobiDB-lite"/>
    </source>
</evidence>
<feature type="region of interest" description="Disordered" evidence="1">
    <location>
        <begin position="116"/>
        <end position="139"/>
    </location>
</feature>